<feature type="binding site" evidence="10">
    <location>
        <position position="489"/>
    </location>
    <ligand>
        <name>Mn(2+)</name>
        <dbReference type="ChEBI" id="CHEBI:29035"/>
    </ligand>
</feature>
<feature type="transmembrane region" description="Helical" evidence="12">
    <location>
        <begin position="132"/>
        <end position="150"/>
    </location>
</feature>
<evidence type="ECO:0000313" key="15">
    <source>
        <dbReference type="Proteomes" id="UP001248323"/>
    </source>
</evidence>
<dbReference type="Gene3D" id="3.40.720.10">
    <property type="entry name" value="Alkaline Phosphatase, subunit A"/>
    <property type="match status" value="1"/>
</dbReference>
<dbReference type="GO" id="GO:0005886">
    <property type="term" value="C:plasma membrane"/>
    <property type="evidence" value="ECO:0007669"/>
    <property type="project" value="UniProtKB-SubCell"/>
</dbReference>
<keyword evidence="6 12" id="KW-1133">Transmembrane helix</keyword>
<feature type="compositionally biased region" description="Polar residues" evidence="11">
    <location>
        <begin position="677"/>
        <end position="690"/>
    </location>
</feature>
<dbReference type="InterPro" id="IPR017850">
    <property type="entry name" value="Alkaline_phosphatase_core_sf"/>
</dbReference>
<evidence type="ECO:0000256" key="12">
    <source>
        <dbReference type="SAM" id="Phobius"/>
    </source>
</evidence>
<dbReference type="RefSeq" id="WP_049474753.1">
    <property type="nucleotide sequence ID" value="NZ_CP133988.1"/>
</dbReference>
<reference evidence="14" key="1">
    <citation type="submission" date="2023-09" db="EMBL/GenBank/DDBJ databases">
        <title>Streptococcus_parasanguinius_hifiasm_complete_genome_Zymo_Research_ D6332.</title>
        <authorList>
            <person name="Damerum A."/>
        </authorList>
    </citation>
    <scope>NUCLEOTIDE SEQUENCE</scope>
    <source>
        <strain evidence="14">B-1756</strain>
    </source>
</reference>
<keyword evidence="4" id="KW-1003">Cell membrane</keyword>
<evidence type="ECO:0000259" key="13">
    <source>
        <dbReference type="Pfam" id="PF00884"/>
    </source>
</evidence>
<evidence type="ECO:0000256" key="8">
    <source>
        <dbReference type="PIRSR" id="PIRSR005091-1"/>
    </source>
</evidence>
<evidence type="ECO:0000313" key="14">
    <source>
        <dbReference type="EMBL" id="WNB82903.1"/>
    </source>
</evidence>
<dbReference type="EMBL" id="CP133988">
    <property type="protein sequence ID" value="WNB82903.1"/>
    <property type="molecule type" value="Genomic_DNA"/>
</dbReference>
<protein>
    <submittedName>
        <fullName evidence="14">LTA synthase family protein</fullName>
        <ecNumber evidence="14">2.7.8.-</ecNumber>
    </submittedName>
</protein>
<dbReference type="PIRSF" id="PIRSF005091">
    <property type="entry name" value="Mmb_sulf_HI1246"/>
    <property type="match status" value="1"/>
</dbReference>
<accession>A0AAX4AWB6</accession>
<dbReference type="EC" id="2.7.8.-" evidence="14"/>
<organism evidence="14 15">
    <name type="scientific">Streptococcus parasanguinis</name>
    <dbReference type="NCBI Taxonomy" id="1318"/>
    <lineage>
        <taxon>Bacteria</taxon>
        <taxon>Bacillati</taxon>
        <taxon>Bacillota</taxon>
        <taxon>Bacilli</taxon>
        <taxon>Lactobacillales</taxon>
        <taxon>Streptococcaceae</taxon>
        <taxon>Streptococcus</taxon>
    </lineage>
</organism>
<evidence type="ECO:0000256" key="5">
    <source>
        <dbReference type="ARBA" id="ARBA00022692"/>
    </source>
</evidence>
<proteinExistence type="inferred from homology"/>
<dbReference type="SUPFAM" id="SSF53649">
    <property type="entry name" value="Alkaline phosphatase-like"/>
    <property type="match status" value="1"/>
</dbReference>
<keyword evidence="9" id="KW-0479">Metal-binding</keyword>
<dbReference type="GO" id="GO:0046872">
    <property type="term" value="F:metal ion binding"/>
    <property type="evidence" value="ECO:0007669"/>
    <property type="project" value="UniProtKB-KW"/>
</dbReference>
<feature type="transmembrane region" description="Helical" evidence="12">
    <location>
        <begin position="48"/>
        <end position="68"/>
    </location>
</feature>
<dbReference type="Pfam" id="PF00884">
    <property type="entry name" value="Sulfatase"/>
    <property type="match status" value="1"/>
</dbReference>
<feature type="domain" description="Sulfatase N-terminal" evidence="13">
    <location>
        <begin position="254"/>
        <end position="557"/>
    </location>
</feature>
<feature type="transmembrane region" description="Helical" evidence="12">
    <location>
        <begin position="162"/>
        <end position="180"/>
    </location>
</feature>
<evidence type="ECO:0000256" key="10">
    <source>
        <dbReference type="PIRSR" id="PIRSR005091-3"/>
    </source>
</evidence>
<gene>
    <name evidence="14" type="ORF">RDV49_08265</name>
</gene>
<feature type="binding site" evidence="10">
    <location>
        <position position="310"/>
    </location>
    <ligand>
        <name>Mn(2+)</name>
        <dbReference type="ChEBI" id="CHEBI:29035"/>
    </ligand>
</feature>
<dbReference type="AlphaFoldDB" id="A0AAX4AWB6"/>
<dbReference type="CDD" id="cd16015">
    <property type="entry name" value="LTA_synthase"/>
    <property type="match status" value="1"/>
</dbReference>
<name>A0AAX4AWB6_STRPA</name>
<sequence>MKKITNSILNFMSTRLGFVLTLLLLYWFKTMWAYSVDFNLDIQGPYQIFLAVINPLPISLLFIGLALYIKRTKLFYSLAFGIYLLLFIWLISNSIYYREFTDFVTVNTMLASSKVSAGLGAAALELFRPWDVIYILDFPILAFFFFKKWIRMDNRPFNKRASFAVTSLSAMLFSANLFLAEIDRPELLTRGFSNYYVVRALGLPAFLGYSANQTYAANKERSKASEADLKPVEEYIQQHYAKPNPEYFGMAKGRNVIYIHLESFQQFLIDYKLKVDDKEYEVTPFLNSLYHSKETFAFSNVFNQVKAGKTSDAETMIETGLFGLNQGSFMVNYGGTNTQQAAPFILSKNGYNSSAVFHGNAGSFWNRNTAYKQWGYNYFFDASYFTKQNSSNSFQYGLNDKYMLKDSIKYLERLQQPFYTKFITVSNHYPYTTSLSGDDLGFPLAKTQDETINGYFATANYLDSSIKAFFDYLKESGLYKNSIIVLYGDHYGISNSRNPALAPLLGKNSETWSSYDNAMLQRVPYMVVIPGMDKGGIINTYGGEIDMLPTLEHLLGIESNKFLQVGQDMLSPDHDQIVAFRSANYFVTPEYTSYSGRTYYTKTGEEITNPDEKTKEELDKIREAANLQLKISDSIQTGDLLRFFKGNDLGKVNPDDYSYTNSFKALKKIEKEKGDKSTSLYNQRGNQSTVDLFKAPTYKELHPEDDSSSSTETSSSSSK</sequence>
<dbReference type="InterPro" id="IPR000917">
    <property type="entry name" value="Sulfatase_N"/>
</dbReference>
<feature type="transmembrane region" description="Helical" evidence="12">
    <location>
        <begin position="75"/>
        <end position="97"/>
    </location>
</feature>
<evidence type="ECO:0000256" key="9">
    <source>
        <dbReference type="PIRSR" id="PIRSR005091-2"/>
    </source>
</evidence>
<evidence type="ECO:0000256" key="4">
    <source>
        <dbReference type="ARBA" id="ARBA00022475"/>
    </source>
</evidence>
<dbReference type="InterPro" id="IPR050448">
    <property type="entry name" value="OpgB/LTA_synthase_biosynth"/>
</dbReference>
<feature type="transmembrane region" description="Helical" evidence="12">
    <location>
        <begin position="7"/>
        <end position="28"/>
    </location>
</feature>
<keyword evidence="7 12" id="KW-0472">Membrane</keyword>
<evidence type="ECO:0000256" key="6">
    <source>
        <dbReference type="ARBA" id="ARBA00022989"/>
    </source>
</evidence>
<keyword evidence="14" id="KW-0808">Transferase</keyword>
<evidence type="ECO:0000256" key="3">
    <source>
        <dbReference type="ARBA" id="ARBA00009983"/>
    </source>
</evidence>
<dbReference type="GO" id="GO:0016740">
    <property type="term" value="F:transferase activity"/>
    <property type="evidence" value="ECO:0007669"/>
    <property type="project" value="UniProtKB-KW"/>
</dbReference>
<evidence type="ECO:0000256" key="7">
    <source>
        <dbReference type="ARBA" id="ARBA00023136"/>
    </source>
</evidence>
<dbReference type="Gene3D" id="3.30.1120.170">
    <property type="match status" value="1"/>
</dbReference>
<feature type="binding site" evidence="10">
    <location>
        <position position="262"/>
    </location>
    <ligand>
        <name>Mn(2+)</name>
        <dbReference type="ChEBI" id="CHEBI:29035"/>
    </ligand>
</feature>
<dbReference type="PANTHER" id="PTHR47371">
    <property type="entry name" value="LIPOTEICHOIC ACID SYNTHASE"/>
    <property type="match status" value="1"/>
</dbReference>
<feature type="region of interest" description="Disordered" evidence="11">
    <location>
        <begin position="674"/>
        <end position="719"/>
    </location>
</feature>
<evidence type="ECO:0000256" key="1">
    <source>
        <dbReference type="ARBA" id="ARBA00004651"/>
    </source>
</evidence>
<evidence type="ECO:0000256" key="11">
    <source>
        <dbReference type="SAM" id="MobiDB-lite"/>
    </source>
</evidence>
<keyword evidence="9" id="KW-0464">Manganese</keyword>
<dbReference type="InterPro" id="IPR012160">
    <property type="entry name" value="LtaS-like"/>
</dbReference>
<feature type="active site" evidence="8">
    <location>
        <position position="310"/>
    </location>
</feature>
<dbReference type="PANTHER" id="PTHR47371:SF3">
    <property type="entry name" value="PHOSPHOGLYCEROL TRANSFERASE I"/>
    <property type="match status" value="1"/>
</dbReference>
<evidence type="ECO:0000256" key="2">
    <source>
        <dbReference type="ARBA" id="ARBA00004936"/>
    </source>
</evidence>
<dbReference type="Proteomes" id="UP001248323">
    <property type="component" value="Chromosome"/>
</dbReference>
<comment type="similarity">
    <text evidence="3">Belongs to the LTA synthase family.</text>
</comment>
<keyword evidence="5 12" id="KW-0812">Transmembrane</keyword>
<feature type="binding site" evidence="10">
    <location>
        <position position="490"/>
    </location>
    <ligand>
        <name>Mn(2+)</name>
        <dbReference type="ChEBI" id="CHEBI:29035"/>
    </ligand>
</feature>
<comment type="pathway">
    <text evidence="2">Cell wall biogenesis; lipoteichoic acid biosynthesis.</text>
</comment>
<feature type="binding site" evidence="9">
    <location>
        <position position="428"/>
    </location>
    <ligand>
        <name>substrate</name>
    </ligand>
</feature>
<feature type="compositionally biased region" description="Low complexity" evidence="11">
    <location>
        <begin position="708"/>
        <end position="719"/>
    </location>
</feature>
<comment type="subcellular location">
    <subcellularLocation>
        <location evidence="1">Cell membrane</location>
        <topology evidence="1">Multi-pass membrane protein</topology>
    </subcellularLocation>
</comment>